<protein>
    <recommendedName>
        <fullName evidence="3">Phage minor structural protein, N-terminal domain protein</fullName>
    </recommendedName>
</protein>
<evidence type="ECO:0008006" key="3">
    <source>
        <dbReference type="Google" id="ProtNLM"/>
    </source>
</evidence>
<reference evidence="1 2" key="1">
    <citation type="submission" date="2007-03" db="EMBL/GenBank/DDBJ databases">
        <authorList>
            <person name="Fulton L."/>
            <person name="Clifton S."/>
            <person name="Fulton B."/>
            <person name="Xu J."/>
            <person name="Minx P."/>
            <person name="Pepin K.H."/>
            <person name="Johnson M."/>
            <person name="Thiruvilangam P."/>
            <person name="Bhonagiri V."/>
            <person name="Nash W.E."/>
            <person name="Mardis E.R."/>
            <person name="Wilson R.K."/>
        </authorList>
    </citation>
    <scope>NUCLEOTIDE SEQUENCE [LARGE SCALE GENOMIC DNA]</scope>
    <source>
        <strain evidence="1 2">ATCC 27756</strain>
    </source>
</reference>
<gene>
    <name evidence="1" type="ORF">RUMTOR_02096</name>
</gene>
<dbReference type="HOGENOM" id="CLU_831027_0_0_9"/>
<accession>A5KPB2</accession>
<reference evidence="1 2" key="2">
    <citation type="submission" date="2007-04" db="EMBL/GenBank/DDBJ databases">
        <title>Draft genome sequence of Ruminococcus torques (ATCC 27756).</title>
        <authorList>
            <person name="Sudarsanam P."/>
            <person name="Ley R."/>
            <person name="Guruge J."/>
            <person name="Turnbaugh P.J."/>
            <person name="Mahowald M."/>
            <person name="Liep D."/>
            <person name="Gordon J."/>
        </authorList>
    </citation>
    <scope>NUCLEOTIDE SEQUENCE [LARGE SCALE GENOMIC DNA]</scope>
    <source>
        <strain evidence="1 2">ATCC 27756</strain>
    </source>
</reference>
<sequence>MVILADQDLREIGAVKDANLTVDLNGDKNFVLQIARCNWRPELTFSNYIYVMDTEYGGIIGEILTDTALDYVELRGLSWRGRLKMKVIEPISGSDYKKVSGELHEVMKSLIEPEFDGLFSVSRKDTGIRVDNYQFERYCTLYDGIVKMLESKGYRMQLSFRRDNRETGYLLIEAVPVVDYSDRIELSKDSRINYTMHDKRDGVNHLIVAGKGEMQDRMILHLYAQPDGSISTTQHYKGLQEITQVYENTSTETEELRSKAEEYFRKLMNKKSFRMDIAKLGIEAGIGDVVGGRDYLTGLYGAKQIENIIYEKIDNVEFKTYKLEGDGEE</sequence>
<dbReference type="AlphaFoldDB" id="A5KPB2"/>
<proteinExistence type="predicted"/>
<evidence type="ECO:0000313" key="2">
    <source>
        <dbReference type="Proteomes" id="UP000003577"/>
    </source>
</evidence>
<evidence type="ECO:0000313" key="1">
    <source>
        <dbReference type="EMBL" id="EDK23794.1"/>
    </source>
</evidence>
<dbReference type="EMBL" id="AAVP02000011">
    <property type="protein sequence ID" value="EDK23794.1"/>
    <property type="molecule type" value="Genomic_DNA"/>
</dbReference>
<comment type="caution">
    <text evidence="1">The sequence shown here is derived from an EMBL/GenBank/DDBJ whole genome shotgun (WGS) entry which is preliminary data.</text>
</comment>
<name>A5KPB2_9FIRM</name>
<dbReference type="Proteomes" id="UP000003577">
    <property type="component" value="Unassembled WGS sequence"/>
</dbReference>
<dbReference type="PaxDb" id="411460-RUMTOR_02096"/>
<dbReference type="RefSeq" id="WP_004846325.1">
    <property type="nucleotide sequence ID" value="NZ_DS264349.1"/>
</dbReference>
<organism evidence="1 2">
    <name type="scientific">[Ruminococcus] torques ATCC 27756</name>
    <dbReference type="NCBI Taxonomy" id="411460"/>
    <lineage>
        <taxon>Bacteria</taxon>
        <taxon>Bacillati</taxon>
        <taxon>Bacillota</taxon>
        <taxon>Clostridia</taxon>
        <taxon>Lachnospirales</taxon>
        <taxon>Lachnospiraceae</taxon>
        <taxon>Mediterraneibacter</taxon>
    </lineage>
</organism>